<accession>A0A162RHX8</accession>
<dbReference type="Proteomes" id="UP000076603">
    <property type="component" value="Unassembled WGS sequence"/>
</dbReference>
<keyword evidence="3" id="KW-1185">Reference proteome</keyword>
<dbReference type="AlphaFoldDB" id="A0A162RHX8"/>
<comment type="caution">
    <text evidence="2">The sequence shown here is derived from an EMBL/GenBank/DDBJ whole genome shotgun (WGS) entry which is preliminary data.</text>
</comment>
<evidence type="ECO:0000313" key="3">
    <source>
        <dbReference type="Proteomes" id="UP000076603"/>
    </source>
</evidence>
<proteinExistence type="predicted"/>
<organism evidence="2 3">
    <name type="scientific">Clostridium magnum DSM 2767</name>
    <dbReference type="NCBI Taxonomy" id="1121326"/>
    <lineage>
        <taxon>Bacteria</taxon>
        <taxon>Bacillati</taxon>
        <taxon>Bacillota</taxon>
        <taxon>Clostridia</taxon>
        <taxon>Eubacteriales</taxon>
        <taxon>Clostridiaceae</taxon>
        <taxon>Clostridium</taxon>
    </lineage>
</organism>
<dbReference type="PANTHER" id="PTHR12110:SF48">
    <property type="entry name" value="BLL3656 PROTEIN"/>
    <property type="match status" value="1"/>
</dbReference>
<dbReference type="GO" id="GO:0016853">
    <property type="term" value="F:isomerase activity"/>
    <property type="evidence" value="ECO:0007669"/>
    <property type="project" value="UniProtKB-KW"/>
</dbReference>
<feature type="domain" description="Xylose isomerase-like TIM barrel" evidence="1">
    <location>
        <begin position="40"/>
        <end position="278"/>
    </location>
</feature>
<dbReference type="STRING" id="1121326.CLMAG_49370"/>
<sequence>MTSSFGERGIIMNNETKKQCPPITVSSWTLGDQCKFEERVKAAKEAGYEAIGLRAETYVDALNEGLFDSDILDILKKYDMKVTEVEYITMWAENNRSYEQKYKEQLCFHMCGLFGVNHINIGLMENYSVEHTAQKLKELCQRAGKYVIGVEPMPYSGIPDVKKGWAVVQASGCDNAKLILDSWHWVRANQETDVKLLEDIPADKIVSIQINDVYERPYAKSILRDESMHDRLAPGTGINVTEGFVRMIKEKGIKPACIGVEVISDAILATGVAEAAKHTYDNTIKVLDKAWPEVSPKTK</sequence>
<name>A0A162RHX8_9CLOT</name>
<evidence type="ECO:0000259" key="1">
    <source>
        <dbReference type="Pfam" id="PF01261"/>
    </source>
</evidence>
<dbReference type="Gene3D" id="3.20.20.150">
    <property type="entry name" value="Divalent-metal-dependent TIM barrel enzymes"/>
    <property type="match status" value="1"/>
</dbReference>
<evidence type="ECO:0000313" key="2">
    <source>
        <dbReference type="EMBL" id="KZL89923.1"/>
    </source>
</evidence>
<protein>
    <submittedName>
        <fullName evidence="2">Xylose isomerase-like TIM barrel</fullName>
    </submittedName>
</protein>
<dbReference type="PANTHER" id="PTHR12110">
    <property type="entry name" value="HYDROXYPYRUVATE ISOMERASE"/>
    <property type="match status" value="1"/>
</dbReference>
<dbReference type="InterPro" id="IPR036237">
    <property type="entry name" value="Xyl_isomerase-like_sf"/>
</dbReference>
<dbReference type="PATRIC" id="fig|1121326.3.peg.4999"/>
<dbReference type="Pfam" id="PF01261">
    <property type="entry name" value="AP_endonuc_2"/>
    <property type="match status" value="1"/>
</dbReference>
<dbReference type="SUPFAM" id="SSF51658">
    <property type="entry name" value="Xylose isomerase-like"/>
    <property type="match status" value="1"/>
</dbReference>
<gene>
    <name evidence="2" type="ORF">CLMAG_49370</name>
</gene>
<dbReference type="InterPro" id="IPR013022">
    <property type="entry name" value="Xyl_isomerase-like_TIM-brl"/>
</dbReference>
<dbReference type="InterPro" id="IPR050312">
    <property type="entry name" value="IolE/XylAMocC-like"/>
</dbReference>
<dbReference type="EMBL" id="LWAE01000007">
    <property type="protein sequence ID" value="KZL89923.1"/>
    <property type="molecule type" value="Genomic_DNA"/>
</dbReference>
<keyword evidence="2" id="KW-0413">Isomerase</keyword>
<reference evidence="2 3" key="1">
    <citation type="submission" date="2016-04" db="EMBL/GenBank/DDBJ databases">
        <title>Genome sequence of Clostridium magnum DSM 2767.</title>
        <authorList>
            <person name="Poehlein A."/>
            <person name="Uhlig R."/>
            <person name="Fischer R."/>
            <person name="Bahl H."/>
            <person name="Daniel R."/>
        </authorList>
    </citation>
    <scope>NUCLEOTIDE SEQUENCE [LARGE SCALE GENOMIC DNA]</scope>
    <source>
        <strain evidence="2 3">DSM 2767</strain>
    </source>
</reference>